<proteinExistence type="predicted"/>
<dbReference type="RefSeq" id="WP_050038742.1">
    <property type="nucleotide sequence ID" value="NZ_BAABDY010000009.1"/>
</dbReference>
<evidence type="ECO:0000313" key="2">
    <source>
        <dbReference type="Proteomes" id="UP001248536"/>
    </source>
</evidence>
<comment type="caution">
    <text evidence="1">The sequence shown here is derived from an EMBL/GenBank/DDBJ whole genome shotgun (WGS) entry which is preliminary data.</text>
</comment>
<protein>
    <submittedName>
        <fullName evidence="1">Uncharacterized protein</fullName>
    </submittedName>
</protein>
<dbReference type="EMBL" id="JAMQCP010000007">
    <property type="protein sequence ID" value="MDS0256047.1"/>
    <property type="molecule type" value="Genomic_DNA"/>
</dbReference>
<name>A0ABU2F6C5_HALAR</name>
<organism evidence="1 2">
    <name type="scientific">Haloarcula argentinensis</name>
    <dbReference type="NCBI Taxonomy" id="43776"/>
    <lineage>
        <taxon>Archaea</taxon>
        <taxon>Methanobacteriati</taxon>
        <taxon>Methanobacteriota</taxon>
        <taxon>Stenosarchaea group</taxon>
        <taxon>Halobacteria</taxon>
        <taxon>Halobacteriales</taxon>
        <taxon>Haloarculaceae</taxon>
        <taxon>Haloarcula</taxon>
    </lineage>
</organism>
<evidence type="ECO:0000313" key="1">
    <source>
        <dbReference type="EMBL" id="MDS0256047.1"/>
    </source>
</evidence>
<keyword evidence="2" id="KW-1185">Reference proteome</keyword>
<dbReference type="Proteomes" id="UP001248536">
    <property type="component" value="Unassembled WGS sequence"/>
</dbReference>
<dbReference type="GeneID" id="25158164"/>
<gene>
    <name evidence="1" type="ORF">NC662_20320</name>
</gene>
<accession>A0ABU2F6C5</accession>
<sequence length="188" mass="21570">MQVSTDRFDLKQQDRDGIEAFEEYIWHNSEVCTHCFARVRDIGPEYSNVLRRTSGTELDVPDLEMTTNEWYELTDLGSQEYTNWDSTRRFGTCFCENCGSDTQPSHHQIPWEKMKSFAVNLHAYIRDHTPLSLDKRRFCTELSKLKVGRRDTQGKESQMFAVAFARALETTPATTTGPADGKTAALTE</sequence>
<reference evidence="1 2" key="1">
    <citation type="submission" date="2022-06" db="EMBL/GenBank/DDBJ databases">
        <title>Haloarcula sp. a new haloarchaeum isolate from saline soil.</title>
        <authorList>
            <person name="Strakova D."/>
            <person name="Galisteo C."/>
            <person name="Sanchez-Porro C."/>
            <person name="Ventosa A."/>
        </authorList>
    </citation>
    <scope>NUCLEOTIDE SEQUENCE [LARGE SCALE GENOMIC DNA]</scope>
    <source>
        <strain evidence="1 2">JCM 15760</strain>
    </source>
</reference>